<organism evidence="2 3">
    <name type="scientific">Porphyromonas gingivalis</name>
    <name type="common">Bacteroides gingivalis</name>
    <dbReference type="NCBI Taxonomy" id="837"/>
    <lineage>
        <taxon>Bacteria</taxon>
        <taxon>Pseudomonadati</taxon>
        <taxon>Bacteroidota</taxon>
        <taxon>Bacteroidia</taxon>
        <taxon>Bacteroidales</taxon>
        <taxon>Porphyromonadaceae</taxon>
        <taxon>Porphyromonas</taxon>
    </lineage>
</organism>
<evidence type="ECO:0000313" key="2">
    <source>
        <dbReference type="EMBL" id="WCG02240.1"/>
    </source>
</evidence>
<gene>
    <name evidence="2" type="ORF">NY151_06000</name>
</gene>
<dbReference type="RefSeq" id="WP_077083380.1">
    <property type="nucleotide sequence ID" value="NZ_CP116614.1"/>
</dbReference>
<proteinExistence type="predicted"/>
<dbReference type="EMBL" id="CP116614">
    <property type="protein sequence ID" value="WCG02240.1"/>
    <property type="molecule type" value="Genomic_DNA"/>
</dbReference>
<sequence length="291" mass="34332">MEIEDNTEISVVNVPVEHRQLESVFKAYRNTIDIYTEDKIEDREFYVKLLGKLLNGTGITINDIYPLGCRNNVIERCKNDNSERDKIYIVDGDIYLQYKEKEDIPNLHVLDAYCIENIIVCENSLCDAAYNLDCTKPMERIKEDVNYQSIIRELITPLMKLFFSYSIQNELCGKFRLYHINCYLESSGALIRQDKIDEKINEIKDSVIRSGCSEEQYNRLLRGREQKFPYSEMNFLKIVSGKDFIIPFFQRYIRYNLQLKESISEKRLKFSLVDQCDLTRLQRLKDDILSA</sequence>
<reference evidence="2" key="1">
    <citation type="submission" date="2023-01" db="EMBL/GenBank/DDBJ databases">
        <title>Phages are important unrecognized players in the ecology of the oral pathogen Porphyromonas gingivalis.</title>
        <authorList>
            <person name="Matrishin C.B."/>
            <person name="Kauffman K.M."/>
        </authorList>
    </citation>
    <scope>NUCLEOTIDE SEQUENCE</scope>
    <source>
        <strain evidence="2">ATCC 49417</strain>
    </source>
</reference>
<evidence type="ECO:0000259" key="1">
    <source>
        <dbReference type="Pfam" id="PF14491"/>
    </source>
</evidence>
<accession>A0AAF0BDA5</accession>
<evidence type="ECO:0000313" key="3">
    <source>
        <dbReference type="Proteomes" id="UP001179501"/>
    </source>
</evidence>
<feature type="domain" description="DUF4435" evidence="1">
    <location>
        <begin position="31"/>
        <end position="252"/>
    </location>
</feature>
<dbReference type="AlphaFoldDB" id="A0AAF0BDA5"/>
<protein>
    <submittedName>
        <fullName evidence="2">DUF4435 domain-containing protein</fullName>
    </submittedName>
</protein>
<dbReference type="InterPro" id="IPR029492">
    <property type="entry name" value="DUF4435"/>
</dbReference>
<name>A0AAF0BDA5_PORGN</name>
<dbReference type="Proteomes" id="UP001179501">
    <property type="component" value="Chromosome"/>
</dbReference>
<dbReference type="Pfam" id="PF14491">
    <property type="entry name" value="DUF4435"/>
    <property type="match status" value="1"/>
</dbReference>